<dbReference type="Gene3D" id="3.30.710.10">
    <property type="entry name" value="Potassium Channel Kv1.1, Chain A"/>
    <property type="match status" value="1"/>
</dbReference>
<dbReference type="OrthoDB" id="3184970at2759"/>
<dbReference type="Proteomes" id="UP000076532">
    <property type="component" value="Unassembled WGS sequence"/>
</dbReference>
<feature type="domain" description="BTB" evidence="1">
    <location>
        <begin position="18"/>
        <end position="110"/>
    </location>
</feature>
<protein>
    <recommendedName>
        <fullName evidence="1">BTB domain-containing protein</fullName>
    </recommendedName>
</protein>
<keyword evidence="3" id="KW-1185">Reference proteome</keyword>
<dbReference type="SUPFAM" id="SSF54695">
    <property type="entry name" value="POZ domain"/>
    <property type="match status" value="1"/>
</dbReference>
<dbReference type="Pfam" id="PF00651">
    <property type="entry name" value="BTB"/>
    <property type="match status" value="1"/>
</dbReference>
<evidence type="ECO:0000313" key="3">
    <source>
        <dbReference type="Proteomes" id="UP000076532"/>
    </source>
</evidence>
<reference evidence="2 3" key="1">
    <citation type="journal article" date="2016" name="Mol. Biol. Evol.">
        <title>Comparative Genomics of Early-Diverging Mushroom-Forming Fungi Provides Insights into the Origins of Lignocellulose Decay Capabilities.</title>
        <authorList>
            <person name="Nagy L.G."/>
            <person name="Riley R."/>
            <person name="Tritt A."/>
            <person name="Adam C."/>
            <person name="Daum C."/>
            <person name="Floudas D."/>
            <person name="Sun H."/>
            <person name="Yadav J.S."/>
            <person name="Pangilinan J."/>
            <person name="Larsson K.H."/>
            <person name="Matsuura K."/>
            <person name="Barry K."/>
            <person name="Labutti K."/>
            <person name="Kuo R."/>
            <person name="Ohm R.A."/>
            <person name="Bhattacharya S.S."/>
            <person name="Shirouzu T."/>
            <person name="Yoshinaga Y."/>
            <person name="Martin F.M."/>
            <person name="Grigoriev I.V."/>
            <person name="Hibbett D.S."/>
        </authorList>
    </citation>
    <scope>NUCLEOTIDE SEQUENCE [LARGE SCALE GENOMIC DNA]</scope>
    <source>
        <strain evidence="2 3">CBS 109695</strain>
    </source>
</reference>
<dbReference type="EMBL" id="KV417482">
    <property type="protein sequence ID" value="KZP33560.1"/>
    <property type="molecule type" value="Genomic_DNA"/>
</dbReference>
<evidence type="ECO:0000313" key="2">
    <source>
        <dbReference type="EMBL" id="KZP33560.1"/>
    </source>
</evidence>
<dbReference type="STRING" id="436010.A0A166WAN9"/>
<accession>A0A166WAN9</accession>
<proteinExistence type="predicted"/>
<sequence>MNYYLPQDPVSDRFCKADSDITFRSCDGTLFKVHRKNLESASEGFSPPEGTAAQTEVVPLTEDGKTLELMFQYMYPQRHPDLTKIDFKQLADLAEAAEKYQVYTAMEICYIRMDEAYSQHFFEVMMYAMKHGYVDLMDKSETKALEVSPTMAFESFTPQVYIAWTRYYAQWLDLLANLHSWMAKVHAHHIVSNHQWSENMWLLWIMTRLDRPAVLLNLGSLWDPIVYGPHTPQGTQYCENCKRYLENWRDGYMKEEIERMKNLSSFL</sequence>
<dbReference type="InterPro" id="IPR011333">
    <property type="entry name" value="SKP1/BTB/POZ_sf"/>
</dbReference>
<name>A0A166WAN9_9AGAM</name>
<gene>
    <name evidence="2" type="ORF">FIBSPDRAFT_310396</name>
</gene>
<organism evidence="2 3">
    <name type="scientific">Athelia psychrophila</name>
    <dbReference type="NCBI Taxonomy" id="1759441"/>
    <lineage>
        <taxon>Eukaryota</taxon>
        <taxon>Fungi</taxon>
        <taxon>Dikarya</taxon>
        <taxon>Basidiomycota</taxon>
        <taxon>Agaricomycotina</taxon>
        <taxon>Agaricomycetes</taxon>
        <taxon>Agaricomycetidae</taxon>
        <taxon>Atheliales</taxon>
        <taxon>Atheliaceae</taxon>
        <taxon>Athelia</taxon>
    </lineage>
</organism>
<dbReference type="InterPro" id="IPR000210">
    <property type="entry name" value="BTB/POZ_dom"/>
</dbReference>
<dbReference type="AlphaFoldDB" id="A0A166WAN9"/>
<evidence type="ECO:0000259" key="1">
    <source>
        <dbReference type="Pfam" id="PF00651"/>
    </source>
</evidence>